<evidence type="ECO:0000313" key="2">
    <source>
        <dbReference type="EMBL" id="CAH3112895.1"/>
    </source>
</evidence>
<keyword evidence="3" id="KW-1185">Reference proteome</keyword>
<name>A0AAU9WIP4_9CNID</name>
<dbReference type="InterPro" id="IPR013098">
    <property type="entry name" value="Ig_I-set"/>
</dbReference>
<gene>
    <name evidence="2" type="ORF">PMEA_00004700</name>
</gene>
<organism evidence="2 3">
    <name type="scientific">Pocillopora meandrina</name>
    <dbReference type="NCBI Taxonomy" id="46732"/>
    <lineage>
        <taxon>Eukaryota</taxon>
        <taxon>Metazoa</taxon>
        <taxon>Cnidaria</taxon>
        <taxon>Anthozoa</taxon>
        <taxon>Hexacorallia</taxon>
        <taxon>Scleractinia</taxon>
        <taxon>Astrocoeniina</taxon>
        <taxon>Pocilloporidae</taxon>
        <taxon>Pocillopora</taxon>
    </lineage>
</organism>
<evidence type="ECO:0000259" key="1">
    <source>
        <dbReference type="PROSITE" id="PS50835"/>
    </source>
</evidence>
<protein>
    <recommendedName>
        <fullName evidence="1">Ig-like domain-containing protein</fullName>
    </recommendedName>
</protein>
<comment type="caution">
    <text evidence="2">The sequence shown here is derived from an EMBL/GenBank/DDBJ whole genome shotgun (WGS) entry which is preliminary data.</text>
</comment>
<reference evidence="2 3" key="1">
    <citation type="submission" date="2022-05" db="EMBL/GenBank/DDBJ databases">
        <authorList>
            <consortium name="Genoscope - CEA"/>
            <person name="William W."/>
        </authorList>
    </citation>
    <scope>NUCLEOTIDE SEQUENCE [LARGE SCALE GENOMIC DNA]</scope>
</reference>
<feature type="non-terminal residue" evidence="2">
    <location>
        <position position="1"/>
    </location>
</feature>
<dbReference type="PROSITE" id="PS50835">
    <property type="entry name" value="IG_LIKE"/>
    <property type="match status" value="1"/>
</dbReference>
<dbReference type="SUPFAM" id="SSF48726">
    <property type="entry name" value="Immunoglobulin"/>
    <property type="match status" value="1"/>
</dbReference>
<dbReference type="EMBL" id="CALNXJ010000013">
    <property type="protein sequence ID" value="CAH3112895.1"/>
    <property type="molecule type" value="Genomic_DNA"/>
</dbReference>
<evidence type="ECO:0000313" key="3">
    <source>
        <dbReference type="Proteomes" id="UP001159428"/>
    </source>
</evidence>
<proteinExistence type="predicted"/>
<dbReference type="InterPro" id="IPR013783">
    <property type="entry name" value="Ig-like_fold"/>
</dbReference>
<dbReference type="Proteomes" id="UP001159428">
    <property type="component" value="Unassembled WGS sequence"/>
</dbReference>
<sequence length="120" mass="13306">ISGQSVSQPQSAPPRIVNFLTGNLLKPEDVKFGKEFNAAKNWGFRLPCDAQGANKLEWRWQQNGTDITFPSGQYKLNDDGSLTGSFLTAVNSGNYQCFVKDRTANKETFSRKVQVAVTCK</sequence>
<dbReference type="Gene3D" id="2.60.40.10">
    <property type="entry name" value="Immunoglobulins"/>
    <property type="match status" value="1"/>
</dbReference>
<dbReference type="Pfam" id="PF07679">
    <property type="entry name" value="I-set"/>
    <property type="match status" value="1"/>
</dbReference>
<dbReference type="AlphaFoldDB" id="A0AAU9WIP4"/>
<dbReference type="InterPro" id="IPR007110">
    <property type="entry name" value="Ig-like_dom"/>
</dbReference>
<dbReference type="InterPro" id="IPR036179">
    <property type="entry name" value="Ig-like_dom_sf"/>
</dbReference>
<accession>A0AAU9WIP4</accession>
<feature type="domain" description="Ig-like" evidence="1">
    <location>
        <begin position="14"/>
        <end position="114"/>
    </location>
</feature>